<evidence type="ECO:0000313" key="7">
    <source>
        <dbReference type="Proteomes" id="UP001054857"/>
    </source>
</evidence>
<dbReference type="PANTHER" id="PTHR43826">
    <property type="entry name" value="GLUCOSE-6-PHOSPHATE EXCHANGER SLC37A4"/>
    <property type="match status" value="1"/>
</dbReference>
<name>A0AAD3HIF0_9CHLO</name>
<accession>A0AAD3HIF0</accession>
<dbReference type="InterPro" id="IPR051337">
    <property type="entry name" value="OPA_Antiporter"/>
</dbReference>
<dbReference type="GO" id="GO:0016020">
    <property type="term" value="C:membrane"/>
    <property type="evidence" value="ECO:0007669"/>
    <property type="project" value="UniProtKB-ARBA"/>
</dbReference>
<sequence>DTPQDAGFNPVEPLPAAVTTAPTAPTATSAATTTTTGSSSSTAGAHPGGTSSSTVSAGPPTSGDGNGTTRAKSPPPLQLQQQQGVFRAAVENVLKNPYIWALSLTYFFIYVVRQGVTSWTVFYLLNEKSAPNA</sequence>
<evidence type="ECO:0000256" key="2">
    <source>
        <dbReference type="ARBA" id="ARBA00022692"/>
    </source>
</evidence>
<dbReference type="GO" id="GO:0035435">
    <property type="term" value="P:phosphate ion transmembrane transport"/>
    <property type="evidence" value="ECO:0007669"/>
    <property type="project" value="TreeGrafter"/>
</dbReference>
<comment type="subcellular location">
    <subcellularLocation>
        <location evidence="1">Endomembrane system</location>
        <topology evidence="1">Multi-pass membrane protein</topology>
    </subcellularLocation>
</comment>
<dbReference type="GO" id="GO:0012505">
    <property type="term" value="C:endomembrane system"/>
    <property type="evidence" value="ECO:0007669"/>
    <property type="project" value="UniProtKB-SubCell"/>
</dbReference>
<dbReference type="PANTHER" id="PTHR43826:SF3">
    <property type="entry name" value="GLUCOSE-6-PHOSPHATE EXCHANGER SLC37A4"/>
    <property type="match status" value="1"/>
</dbReference>
<dbReference type="EMBL" id="BMAR01000003">
    <property type="protein sequence ID" value="GFR42484.1"/>
    <property type="molecule type" value="Genomic_DNA"/>
</dbReference>
<feature type="compositionally biased region" description="Low complexity" evidence="5">
    <location>
        <begin position="15"/>
        <end position="54"/>
    </location>
</feature>
<evidence type="ECO:0000256" key="4">
    <source>
        <dbReference type="ARBA" id="ARBA00023136"/>
    </source>
</evidence>
<organism evidence="6 7">
    <name type="scientific">Astrephomene gubernaculifera</name>
    <dbReference type="NCBI Taxonomy" id="47775"/>
    <lineage>
        <taxon>Eukaryota</taxon>
        <taxon>Viridiplantae</taxon>
        <taxon>Chlorophyta</taxon>
        <taxon>core chlorophytes</taxon>
        <taxon>Chlorophyceae</taxon>
        <taxon>CS clade</taxon>
        <taxon>Chlamydomonadales</taxon>
        <taxon>Astrephomenaceae</taxon>
        <taxon>Astrephomene</taxon>
    </lineage>
</organism>
<keyword evidence="4" id="KW-0472">Membrane</keyword>
<evidence type="ECO:0000313" key="6">
    <source>
        <dbReference type="EMBL" id="GFR42484.1"/>
    </source>
</evidence>
<feature type="non-terminal residue" evidence="6">
    <location>
        <position position="133"/>
    </location>
</feature>
<comment type="caution">
    <text evidence="6">The sequence shown here is derived from an EMBL/GenBank/DDBJ whole genome shotgun (WGS) entry which is preliminary data.</text>
</comment>
<keyword evidence="2" id="KW-0812">Transmembrane</keyword>
<dbReference type="InterPro" id="IPR036259">
    <property type="entry name" value="MFS_trans_sf"/>
</dbReference>
<evidence type="ECO:0000256" key="3">
    <source>
        <dbReference type="ARBA" id="ARBA00022989"/>
    </source>
</evidence>
<feature type="region of interest" description="Disordered" evidence="5">
    <location>
        <begin position="1"/>
        <end position="82"/>
    </location>
</feature>
<proteinExistence type="predicted"/>
<dbReference type="Gene3D" id="1.20.1250.20">
    <property type="entry name" value="MFS general substrate transporter like domains"/>
    <property type="match status" value="1"/>
</dbReference>
<feature type="non-terminal residue" evidence="6">
    <location>
        <position position="1"/>
    </location>
</feature>
<reference evidence="6 7" key="1">
    <citation type="journal article" date="2021" name="Sci. Rep.">
        <title>Genome sequencing of the multicellular alga Astrephomene provides insights into convergent evolution of germ-soma differentiation.</title>
        <authorList>
            <person name="Yamashita S."/>
            <person name="Yamamoto K."/>
            <person name="Matsuzaki R."/>
            <person name="Suzuki S."/>
            <person name="Yamaguchi H."/>
            <person name="Hirooka S."/>
            <person name="Minakuchi Y."/>
            <person name="Miyagishima S."/>
            <person name="Kawachi M."/>
            <person name="Toyoda A."/>
            <person name="Nozaki H."/>
        </authorList>
    </citation>
    <scope>NUCLEOTIDE SEQUENCE [LARGE SCALE GENOMIC DNA]</scope>
    <source>
        <strain evidence="6 7">NIES-4017</strain>
    </source>
</reference>
<gene>
    <name evidence="6" type="ORF">Agub_g3277</name>
</gene>
<dbReference type="SUPFAM" id="SSF103473">
    <property type="entry name" value="MFS general substrate transporter"/>
    <property type="match status" value="1"/>
</dbReference>
<evidence type="ECO:0000256" key="1">
    <source>
        <dbReference type="ARBA" id="ARBA00004127"/>
    </source>
</evidence>
<protein>
    <submittedName>
        <fullName evidence="6">Uncharacterized protein</fullName>
    </submittedName>
</protein>
<dbReference type="GO" id="GO:0061513">
    <property type="term" value="F:glucose 6-phosphate:phosphate antiporter activity"/>
    <property type="evidence" value="ECO:0007669"/>
    <property type="project" value="TreeGrafter"/>
</dbReference>
<evidence type="ECO:0000256" key="5">
    <source>
        <dbReference type="SAM" id="MobiDB-lite"/>
    </source>
</evidence>
<dbReference type="AlphaFoldDB" id="A0AAD3HIF0"/>
<dbReference type="Proteomes" id="UP001054857">
    <property type="component" value="Unassembled WGS sequence"/>
</dbReference>
<keyword evidence="7" id="KW-1185">Reference proteome</keyword>
<keyword evidence="3" id="KW-1133">Transmembrane helix</keyword>